<organism evidence="2 3">
    <name type="scientific">Kwoniella mangroviensis CBS 10435</name>
    <dbReference type="NCBI Taxonomy" id="1331196"/>
    <lineage>
        <taxon>Eukaryota</taxon>
        <taxon>Fungi</taxon>
        <taxon>Dikarya</taxon>
        <taxon>Basidiomycota</taxon>
        <taxon>Agaricomycotina</taxon>
        <taxon>Tremellomycetes</taxon>
        <taxon>Tremellales</taxon>
        <taxon>Cryptococcaceae</taxon>
        <taxon>Kwoniella</taxon>
    </lineage>
</organism>
<feature type="compositionally biased region" description="Polar residues" evidence="1">
    <location>
        <begin position="111"/>
        <end position="122"/>
    </location>
</feature>
<keyword evidence="3" id="KW-1185">Reference proteome</keyword>
<dbReference type="AlphaFoldDB" id="A0A1B9IKA2"/>
<evidence type="ECO:0000256" key="1">
    <source>
        <dbReference type="SAM" id="MobiDB-lite"/>
    </source>
</evidence>
<feature type="region of interest" description="Disordered" evidence="1">
    <location>
        <begin position="1"/>
        <end position="64"/>
    </location>
</feature>
<feature type="compositionally biased region" description="Basic and acidic residues" evidence="1">
    <location>
        <begin position="386"/>
        <end position="398"/>
    </location>
</feature>
<feature type="region of interest" description="Disordered" evidence="1">
    <location>
        <begin position="374"/>
        <end position="398"/>
    </location>
</feature>
<accession>A0A1B9IKA2</accession>
<dbReference type="Proteomes" id="UP000092583">
    <property type="component" value="Unassembled WGS sequence"/>
</dbReference>
<evidence type="ECO:0000313" key="3">
    <source>
        <dbReference type="Proteomes" id="UP000092583"/>
    </source>
</evidence>
<evidence type="ECO:0000313" key="2">
    <source>
        <dbReference type="EMBL" id="OCF55927.1"/>
    </source>
</evidence>
<dbReference type="EMBL" id="KI669465">
    <property type="protein sequence ID" value="OCF55927.1"/>
    <property type="molecule type" value="Genomic_DNA"/>
</dbReference>
<reference evidence="2 3" key="1">
    <citation type="submission" date="2013-07" db="EMBL/GenBank/DDBJ databases">
        <title>The Genome Sequence of Kwoniella mangroviensis CBS10435.</title>
        <authorList>
            <consortium name="The Broad Institute Genome Sequencing Platform"/>
            <person name="Cuomo C."/>
            <person name="Litvintseva A."/>
            <person name="Chen Y."/>
            <person name="Heitman J."/>
            <person name="Sun S."/>
            <person name="Springer D."/>
            <person name="Dromer F."/>
            <person name="Young S.K."/>
            <person name="Zeng Q."/>
            <person name="Gargeya S."/>
            <person name="Fitzgerald M."/>
            <person name="Abouelleil A."/>
            <person name="Alvarado L."/>
            <person name="Berlin A.M."/>
            <person name="Chapman S.B."/>
            <person name="Dewar J."/>
            <person name="Goldberg J."/>
            <person name="Griggs A."/>
            <person name="Gujja S."/>
            <person name="Hansen M."/>
            <person name="Howarth C."/>
            <person name="Imamovic A."/>
            <person name="Larimer J."/>
            <person name="McCowan C."/>
            <person name="Murphy C."/>
            <person name="Pearson M."/>
            <person name="Priest M."/>
            <person name="Roberts A."/>
            <person name="Saif S."/>
            <person name="Shea T."/>
            <person name="Sykes S."/>
            <person name="Wortman J."/>
            <person name="Nusbaum C."/>
            <person name="Birren B."/>
        </authorList>
    </citation>
    <scope>NUCLEOTIDE SEQUENCE [LARGE SCALE GENOMIC DNA]</scope>
    <source>
        <strain evidence="2 3">CBS 10435</strain>
    </source>
</reference>
<proteinExistence type="predicted"/>
<protein>
    <submittedName>
        <fullName evidence="2">Uncharacterized protein</fullName>
    </submittedName>
</protein>
<feature type="region of interest" description="Disordered" evidence="1">
    <location>
        <begin position="111"/>
        <end position="131"/>
    </location>
</feature>
<feature type="compositionally biased region" description="Polar residues" evidence="1">
    <location>
        <begin position="39"/>
        <end position="50"/>
    </location>
</feature>
<gene>
    <name evidence="2" type="ORF">L486_06684</name>
</gene>
<reference evidence="3" key="2">
    <citation type="submission" date="2013-12" db="EMBL/GenBank/DDBJ databases">
        <title>Evolution of pathogenesis and genome organization in the Tremellales.</title>
        <authorList>
            <person name="Cuomo C."/>
            <person name="Litvintseva A."/>
            <person name="Heitman J."/>
            <person name="Chen Y."/>
            <person name="Sun S."/>
            <person name="Springer D."/>
            <person name="Dromer F."/>
            <person name="Young S."/>
            <person name="Zeng Q."/>
            <person name="Chapman S."/>
            <person name="Gujja S."/>
            <person name="Saif S."/>
            <person name="Birren B."/>
        </authorList>
    </citation>
    <scope>NUCLEOTIDE SEQUENCE [LARGE SCALE GENOMIC DNA]</scope>
    <source>
        <strain evidence="3">CBS 10435</strain>
    </source>
</reference>
<sequence length="398" mass="45268">MPFKRLFGGRRRGTSSSRGNEDDSSDQWPPFQPIHDTYPSASLNFDQQSPAPGPAPGSWQSQVPSQTWNQGMQFEMYNPYARQLQHNQAHDADTYHPGGSLDVGLRPTVYESQSYDGSSSAQGGTGYSEDTPAYSPNTVAPATRYNAFTQAMLNQANANLHRCSYTAANMTQEPLGEVSWKHVQDTFRESLKAREVVLREIRPSWFREIIPSLEQEGINYTTVEHNPDRVDDAIDQSVFAPYYRAACDRDARVEIHRVNSDTAWASLQFGCVKPDLDVEVMKGVLAFSSQITRDDIVSENWRWARSAALTEAQLSVRDEYRAARRLRVGKSARDRLRAEYQRREENRQDELSVPFADQDGLIRRFREANGWWSEDDDVTAPVPGERIQDPRDSWEALH</sequence>
<name>A0A1B9IKA2_9TREE</name>